<organism evidence="2 3">
    <name type="scientific">Aspergillus awamori</name>
    <name type="common">Black koji mold</name>
    <dbReference type="NCBI Taxonomy" id="105351"/>
    <lineage>
        <taxon>Eukaryota</taxon>
        <taxon>Fungi</taxon>
        <taxon>Dikarya</taxon>
        <taxon>Ascomycota</taxon>
        <taxon>Pezizomycotina</taxon>
        <taxon>Eurotiomycetes</taxon>
        <taxon>Eurotiomycetidae</taxon>
        <taxon>Eurotiales</taxon>
        <taxon>Aspergillaceae</taxon>
        <taxon>Aspergillus</taxon>
    </lineage>
</organism>
<feature type="region of interest" description="Disordered" evidence="1">
    <location>
        <begin position="151"/>
        <end position="177"/>
    </location>
</feature>
<proteinExistence type="predicted"/>
<evidence type="ECO:0000256" key="1">
    <source>
        <dbReference type="SAM" id="MobiDB-lite"/>
    </source>
</evidence>
<name>A0A401KMM8_ASPAW</name>
<dbReference type="AlphaFoldDB" id="A0A401KMM8"/>
<keyword evidence="3" id="KW-1185">Reference proteome</keyword>
<evidence type="ECO:0000313" key="3">
    <source>
        <dbReference type="Proteomes" id="UP000286921"/>
    </source>
</evidence>
<feature type="compositionally biased region" description="Polar residues" evidence="1">
    <location>
        <begin position="165"/>
        <end position="177"/>
    </location>
</feature>
<feature type="region of interest" description="Disordered" evidence="1">
    <location>
        <begin position="1"/>
        <end position="35"/>
    </location>
</feature>
<evidence type="ECO:0000313" key="2">
    <source>
        <dbReference type="EMBL" id="GCB20521.1"/>
    </source>
</evidence>
<dbReference type="EMBL" id="BDHI01000007">
    <property type="protein sequence ID" value="GCB20521.1"/>
    <property type="molecule type" value="Genomic_DNA"/>
</dbReference>
<dbReference type="Proteomes" id="UP000286921">
    <property type="component" value="Unassembled WGS sequence"/>
</dbReference>
<comment type="caution">
    <text evidence="2">The sequence shown here is derived from an EMBL/GenBank/DDBJ whole genome shotgun (WGS) entry which is preliminary data.</text>
</comment>
<reference evidence="2 3" key="1">
    <citation type="submission" date="2016-09" db="EMBL/GenBank/DDBJ databases">
        <title>Aspergillus awamori IFM 58123T.</title>
        <authorList>
            <person name="Kusuya Y."/>
            <person name="Shimizu M."/>
            <person name="Takahashi H."/>
            <person name="Yaguchi T."/>
        </authorList>
    </citation>
    <scope>NUCLEOTIDE SEQUENCE [LARGE SCALE GENOMIC DNA]</scope>
    <source>
        <strain evidence="2 3">IFM 58123</strain>
    </source>
</reference>
<sequence>MGHASRIMLPSGSESGCSIGDSPAPSPREGPNSSIAPGLVSFSSLELVWAASAPLSPRYSTLGMTGLKETFAIDISNRIALTGPSIDTNTSFASHERNRLGDGGLWAESRLGKQKQAPIIVKGPVEISLLDPTPSRLPLFSPQSPSIVGNFRRTSVPAPEGSRALSVTASSMNRVND</sequence>
<protein>
    <submittedName>
        <fullName evidence="2">Uncharacterized protein</fullName>
    </submittedName>
</protein>
<gene>
    <name evidence="2" type="ORF">AAWM_03406</name>
</gene>
<accession>A0A401KMM8</accession>